<name>A0A8H5F2U5_9AGAR</name>
<dbReference type="AlphaFoldDB" id="A0A8H5F2U5"/>
<sequence length="205" mass="23380">MVQYSFPSSCSTRTPVLNCLGSWRLCVRLYIPLCLPAAPLVSVLRVSSVWEISSPPAHTRKHLIHPPVFSAHISRLRLTYCHRDLHRIPVHILDTRLLLHLPLPLHGPSQSHRNSGYPCPPTKFTQRTPENSPHTRRWSGTGGGRWIRGPEDAELSSCDEHRDNHDDCMSDLDEFGVEWLRSVRGRAPSINPSMRTNTDDQFWRG</sequence>
<comment type="caution">
    <text evidence="2">The sequence shown here is derived from an EMBL/GenBank/DDBJ whole genome shotgun (WGS) entry which is preliminary data.</text>
</comment>
<evidence type="ECO:0000313" key="3">
    <source>
        <dbReference type="Proteomes" id="UP000567179"/>
    </source>
</evidence>
<dbReference type="EMBL" id="JAACJJ010000028">
    <property type="protein sequence ID" value="KAF5321745.1"/>
    <property type="molecule type" value="Genomic_DNA"/>
</dbReference>
<reference evidence="2 3" key="1">
    <citation type="journal article" date="2020" name="ISME J.">
        <title>Uncovering the hidden diversity of litter-decomposition mechanisms in mushroom-forming fungi.</title>
        <authorList>
            <person name="Floudas D."/>
            <person name="Bentzer J."/>
            <person name="Ahren D."/>
            <person name="Johansson T."/>
            <person name="Persson P."/>
            <person name="Tunlid A."/>
        </authorList>
    </citation>
    <scope>NUCLEOTIDE SEQUENCE [LARGE SCALE GENOMIC DNA]</scope>
    <source>
        <strain evidence="2 3">CBS 101986</strain>
    </source>
</reference>
<keyword evidence="3" id="KW-1185">Reference proteome</keyword>
<evidence type="ECO:0000313" key="2">
    <source>
        <dbReference type="EMBL" id="KAF5321745.1"/>
    </source>
</evidence>
<feature type="region of interest" description="Disordered" evidence="1">
    <location>
        <begin position="123"/>
        <end position="150"/>
    </location>
</feature>
<proteinExistence type="predicted"/>
<organism evidence="2 3">
    <name type="scientific">Psilocybe cf. subviscida</name>
    <dbReference type="NCBI Taxonomy" id="2480587"/>
    <lineage>
        <taxon>Eukaryota</taxon>
        <taxon>Fungi</taxon>
        <taxon>Dikarya</taxon>
        <taxon>Basidiomycota</taxon>
        <taxon>Agaricomycotina</taxon>
        <taxon>Agaricomycetes</taxon>
        <taxon>Agaricomycetidae</taxon>
        <taxon>Agaricales</taxon>
        <taxon>Agaricineae</taxon>
        <taxon>Strophariaceae</taxon>
        <taxon>Psilocybe</taxon>
    </lineage>
</organism>
<feature type="compositionally biased region" description="Polar residues" evidence="1">
    <location>
        <begin position="123"/>
        <end position="132"/>
    </location>
</feature>
<evidence type="ECO:0000256" key="1">
    <source>
        <dbReference type="SAM" id="MobiDB-lite"/>
    </source>
</evidence>
<accession>A0A8H5F2U5</accession>
<dbReference type="Proteomes" id="UP000567179">
    <property type="component" value="Unassembled WGS sequence"/>
</dbReference>
<gene>
    <name evidence="2" type="ORF">D9619_000419</name>
</gene>
<protein>
    <submittedName>
        <fullName evidence="2">Uncharacterized protein</fullName>
    </submittedName>
</protein>